<dbReference type="InterPro" id="IPR050278">
    <property type="entry name" value="Serine_Prot_S9B/DPPIV"/>
</dbReference>
<feature type="chain" id="PRO_5032509300" evidence="1">
    <location>
        <begin position="19"/>
        <end position="719"/>
    </location>
</feature>
<dbReference type="InterPro" id="IPR029058">
    <property type="entry name" value="AB_hydrolase_fold"/>
</dbReference>
<keyword evidence="1" id="KW-0732">Signal</keyword>
<sequence>MRNLLAVALILLSAPVLAQSSFFELSARTRRFTNGRPSMTRITPDEKTVLFLRATPPSTARSLFAFDTATGETREVLTPEQVVNALGAASTPEEKTRRERMKGAGFSAYELFADGAKLLLSMAGRMYVVERATGKVTELRTGPGVTDPKLSPDGRQLAYVRDYDLHRLDLTTNTERRLTRGGGETKSHGLADYFAMEELARFTGYWWSPDGKSLAYVEVDTSGVEKLSFADIMSPERGANPRPYPRAGTANPKLRLGIVPMTGGRTTWVDWDSEKYPHLSKVTWSGKGPLTLRAQSRRQTEEVLLAVDARTGRTRVLLTEKDDAWINPEPAFPEWLPDGSGFLWGTERNGGPEVELRNADGSLARSLVKPDAGFWDLVRYLPGQDTLYFVGGPTPTERHLYRVVKGGAPTRVTPAGPAMETGRVGDSGGLLVVSAEGPTSLMRTYVLRADGTRVGELPSLAAEPPFQPRFEVRQVGKEGFWTSVVRPRDFKPGVKLPVILEIYGGSFTTNVFQSMAYHLRLQWLADHGFIVVTVDARGTPRRGRAWQRTQKHDFWGTTLEDQATALRALAAEIPEMDLKRVGITGGSHGGYLSAMAAMVKPDFFKAAAAVALVSDWREYSSHVPERHLGLPQEHPEAYERNSLLTHVKQDGPLAKLLLIHGTADDNVHVSHTLRFSDALFRAGRPHEVMLLGGAGHMVTDPAVEERMWERVIRHFRESL</sequence>
<dbReference type="Proteomes" id="UP000518300">
    <property type="component" value="Unassembled WGS sequence"/>
</dbReference>
<dbReference type="GO" id="GO:0008239">
    <property type="term" value="F:dipeptidyl-peptidase activity"/>
    <property type="evidence" value="ECO:0007669"/>
    <property type="project" value="TreeGrafter"/>
</dbReference>
<dbReference type="PRINTS" id="PR00862">
    <property type="entry name" value="PROLIGOPTASE"/>
</dbReference>
<evidence type="ECO:0000313" key="4">
    <source>
        <dbReference type="EMBL" id="NMO20593.1"/>
    </source>
</evidence>
<dbReference type="RefSeq" id="WP_169349803.1">
    <property type="nucleotide sequence ID" value="NZ_JABBJJ010000254.1"/>
</dbReference>
<dbReference type="PANTHER" id="PTHR11731">
    <property type="entry name" value="PROTEASE FAMILY S9B,C DIPEPTIDYL-PEPTIDASE IV-RELATED"/>
    <property type="match status" value="1"/>
</dbReference>
<dbReference type="Gene3D" id="3.40.50.1820">
    <property type="entry name" value="alpha/beta hydrolase"/>
    <property type="match status" value="1"/>
</dbReference>
<keyword evidence="5" id="KW-1185">Reference proteome</keyword>
<evidence type="ECO:0000259" key="3">
    <source>
        <dbReference type="Pfam" id="PF00930"/>
    </source>
</evidence>
<feature type="domain" description="Dipeptidylpeptidase IV N-terminal" evidence="3">
    <location>
        <begin position="121"/>
        <end position="439"/>
    </location>
</feature>
<dbReference type="AlphaFoldDB" id="A0A848LSV8"/>
<organism evidence="4 5">
    <name type="scientific">Pyxidicoccus fallax</name>
    <dbReference type="NCBI Taxonomy" id="394095"/>
    <lineage>
        <taxon>Bacteria</taxon>
        <taxon>Pseudomonadati</taxon>
        <taxon>Myxococcota</taxon>
        <taxon>Myxococcia</taxon>
        <taxon>Myxococcales</taxon>
        <taxon>Cystobacterineae</taxon>
        <taxon>Myxococcaceae</taxon>
        <taxon>Pyxidicoccus</taxon>
    </lineage>
</organism>
<dbReference type="InterPro" id="IPR002469">
    <property type="entry name" value="Peptidase_S9B_N"/>
</dbReference>
<name>A0A848LSV8_9BACT</name>
<dbReference type="EMBL" id="JABBJJ010000254">
    <property type="protein sequence ID" value="NMO20593.1"/>
    <property type="molecule type" value="Genomic_DNA"/>
</dbReference>
<evidence type="ECO:0000313" key="5">
    <source>
        <dbReference type="Proteomes" id="UP000518300"/>
    </source>
</evidence>
<dbReference type="GO" id="GO:0006508">
    <property type="term" value="P:proteolysis"/>
    <property type="evidence" value="ECO:0007669"/>
    <property type="project" value="InterPro"/>
</dbReference>
<proteinExistence type="predicted"/>
<comment type="caution">
    <text evidence="4">The sequence shown here is derived from an EMBL/GenBank/DDBJ whole genome shotgun (WGS) entry which is preliminary data.</text>
</comment>
<dbReference type="GO" id="GO:0004252">
    <property type="term" value="F:serine-type endopeptidase activity"/>
    <property type="evidence" value="ECO:0007669"/>
    <property type="project" value="InterPro"/>
</dbReference>
<dbReference type="SUPFAM" id="SSF53474">
    <property type="entry name" value="alpha/beta-Hydrolases"/>
    <property type="match status" value="1"/>
</dbReference>
<gene>
    <name evidence="4" type="ORF">HG543_37885</name>
</gene>
<dbReference type="SUPFAM" id="SSF82171">
    <property type="entry name" value="DPP6 N-terminal domain-like"/>
    <property type="match status" value="1"/>
</dbReference>
<feature type="domain" description="Peptidase S9 prolyl oligopeptidase catalytic" evidence="2">
    <location>
        <begin position="518"/>
        <end position="715"/>
    </location>
</feature>
<evidence type="ECO:0000256" key="1">
    <source>
        <dbReference type="SAM" id="SignalP"/>
    </source>
</evidence>
<evidence type="ECO:0000259" key="2">
    <source>
        <dbReference type="Pfam" id="PF00326"/>
    </source>
</evidence>
<feature type="signal peptide" evidence="1">
    <location>
        <begin position="1"/>
        <end position="18"/>
    </location>
</feature>
<dbReference type="InterPro" id="IPR001375">
    <property type="entry name" value="Peptidase_S9_cat"/>
</dbReference>
<protein>
    <submittedName>
        <fullName evidence="4">Prolyl oligopeptidase family serine peptidase</fullName>
    </submittedName>
</protein>
<dbReference type="Gene3D" id="2.140.10.30">
    <property type="entry name" value="Dipeptidylpeptidase IV, N-terminal domain"/>
    <property type="match status" value="1"/>
</dbReference>
<reference evidence="4 5" key="1">
    <citation type="submission" date="2020-04" db="EMBL/GenBank/DDBJ databases">
        <title>Draft genome of Pyxidicoccus fallax type strain.</title>
        <authorList>
            <person name="Whitworth D.E."/>
        </authorList>
    </citation>
    <scope>NUCLEOTIDE SEQUENCE [LARGE SCALE GENOMIC DNA]</scope>
    <source>
        <strain evidence="4 5">DSM 14698</strain>
    </source>
</reference>
<dbReference type="Pfam" id="PF00930">
    <property type="entry name" value="DPPIV_N"/>
    <property type="match status" value="1"/>
</dbReference>
<accession>A0A848LSV8</accession>
<dbReference type="Pfam" id="PF00326">
    <property type="entry name" value="Peptidase_S9"/>
    <property type="match status" value="1"/>
</dbReference>
<dbReference type="PANTHER" id="PTHR11731:SF193">
    <property type="entry name" value="DIPEPTIDYL PEPTIDASE 9"/>
    <property type="match status" value="1"/>
</dbReference>
<dbReference type="InterPro" id="IPR002470">
    <property type="entry name" value="Peptidase_S9A"/>
</dbReference>